<evidence type="ECO:0000313" key="1">
    <source>
        <dbReference type="EMBL" id="CAG7939634.1"/>
    </source>
</evidence>
<dbReference type="EMBL" id="CAJVOS010000006">
    <property type="protein sequence ID" value="CAG7939634.1"/>
    <property type="molecule type" value="Genomic_DNA"/>
</dbReference>
<protein>
    <submittedName>
        <fullName evidence="1">Uncharacterized protein</fullName>
    </submittedName>
</protein>
<dbReference type="OrthoDB" id="2963168at2759"/>
<sequence>MAVVLHSANVSSGAVQRGQEGNQVDDRMARCSYGVHVRQKAKPEDHCPEIQASLQWCPYEEGMPLNASDPISFPFYRVVSQKKAARGIVFHEQLLFNQAPTAPETFDQNTAKLCELEADLSKIPVALFDKKKNSKGQTYYRVAFELVLIPSSATLVFELQFNGISYGMVRSRY</sequence>
<organism evidence="1 2">
    <name type="scientific">Penicillium olsonii</name>
    <dbReference type="NCBI Taxonomy" id="99116"/>
    <lineage>
        <taxon>Eukaryota</taxon>
        <taxon>Fungi</taxon>
        <taxon>Dikarya</taxon>
        <taxon>Ascomycota</taxon>
        <taxon>Pezizomycotina</taxon>
        <taxon>Eurotiomycetes</taxon>
        <taxon>Eurotiomycetidae</taxon>
        <taxon>Eurotiales</taxon>
        <taxon>Aspergillaceae</taxon>
        <taxon>Penicillium</taxon>
    </lineage>
</organism>
<reference evidence="1" key="1">
    <citation type="submission" date="2021-07" db="EMBL/GenBank/DDBJ databases">
        <authorList>
            <person name="Branca A.L. A."/>
        </authorList>
    </citation>
    <scope>NUCLEOTIDE SEQUENCE</scope>
</reference>
<dbReference type="Proteomes" id="UP001153618">
    <property type="component" value="Unassembled WGS sequence"/>
</dbReference>
<name>A0A9W4H9I3_PENOL</name>
<evidence type="ECO:0000313" key="2">
    <source>
        <dbReference type="Proteomes" id="UP001153618"/>
    </source>
</evidence>
<proteinExistence type="predicted"/>
<gene>
    <name evidence="1" type="ORF">POLS_LOCUS138</name>
</gene>
<keyword evidence="2" id="KW-1185">Reference proteome</keyword>
<dbReference type="AlphaFoldDB" id="A0A9W4H9I3"/>
<comment type="caution">
    <text evidence="1">The sequence shown here is derived from an EMBL/GenBank/DDBJ whole genome shotgun (WGS) entry which is preliminary data.</text>
</comment>
<accession>A0A9W4H9I3</accession>